<keyword evidence="2" id="KW-1185">Reference proteome</keyword>
<dbReference type="EMBL" id="RAQO01000005">
    <property type="protein sequence ID" value="RKF18832.1"/>
    <property type="molecule type" value="Genomic_DNA"/>
</dbReference>
<dbReference type="RefSeq" id="WP_120354912.1">
    <property type="nucleotide sequence ID" value="NZ_RAQO01000005.1"/>
</dbReference>
<proteinExistence type="predicted"/>
<protein>
    <recommendedName>
        <fullName evidence="3">Response regulator</fullName>
    </recommendedName>
</protein>
<organism evidence="1 2">
    <name type="scientific">Alginatibacterium sediminis</name>
    <dbReference type="NCBI Taxonomy" id="2164068"/>
    <lineage>
        <taxon>Bacteria</taxon>
        <taxon>Pseudomonadati</taxon>
        <taxon>Pseudomonadota</taxon>
        <taxon>Gammaproteobacteria</taxon>
        <taxon>Alteromonadales</taxon>
        <taxon>Alteromonadaceae</taxon>
        <taxon>Alginatibacterium</taxon>
    </lineage>
</organism>
<evidence type="ECO:0008006" key="3">
    <source>
        <dbReference type="Google" id="ProtNLM"/>
    </source>
</evidence>
<dbReference type="Proteomes" id="UP000286482">
    <property type="component" value="Unassembled WGS sequence"/>
</dbReference>
<reference evidence="1 2" key="1">
    <citation type="submission" date="2018-09" db="EMBL/GenBank/DDBJ databases">
        <authorList>
            <person name="Wang Z."/>
        </authorList>
    </citation>
    <scope>NUCLEOTIDE SEQUENCE [LARGE SCALE GENOMIC DNA]</scope>
    <source>
        <strain evidence="1 2">ALS 81</strain>
    </source>
</reference>
<evidence type="ECO:0000313" key="2">
    <source>
        <dbReference type="Proteomes" id="UP000286482"/>
    </source>
</evidence>
<comment type="caution">
    <text evidence="1">The sequence shown here is derived from an EMBL/GenBank/DDBJ whole genome shotgun (WGS) entry which is preliminary data.</text>
</comment>
<dbReference type="OrthoDB" id="9128705at2"/>
<accession>A0A420EDX5</accession>
<evidence type="ECO:0000313" key="1">
    <source>
        <dbReference type="EMBL" id="RKF18832.1"/>
    </source>
</evidence>
<sequence length="174" mass="20046">MKRSKKISVVMHKLLIAKGMDGFTVVEARNACLSKDGISSDLHDARKQIYRQILRYEKKSWLRCEGTGQQKRYFKTEIFTNTLNLGKPLASIESTDFKSTFKTLSQERSKYQGELEISVGEIEEYKTLMNRFPSIKSKLFPLMKQSRAQSAQLLGKINVLTNVLEMLKEDIQKC</sequence>
<dbReference type="AlphaFoldDB" id="A0A420EDX5"/>
<gene>
    <name evidence="1" type="ORF">DBZ36_10610</name>
</gene>
<name>A0A420EDX5_9ALTE</name>